<accession>A0A967EK61</accession>
<dbReference type="EMBL" id="JAAORB010000049">
    <property type="protein sequence ID" value="NHQ75812.1"/>
    <property type="molecule type" value="Genomic_DNA"/>
</dbReference>
<protein>
    <submittedName>
        <fullName evidence="4">AAA family ATPase</fullName>
    </submittedName>
</protein>
<dbReference type="PANTHER" id="PTHR43581">
    <property type="entry name" value="ATP/GTP PHOSPHATASE"/>
    <property type="match status" value="1"/>
</dbReference>
<name>A0A967EK61_9RHOB</name>
<dbReference type="GO" id="GO:0016887">
    <property type="term" value="F:ATP hydrolysis activity"/>
    <property type="evidence" value="ECO:0007669"/>
    <property type="project" value="InterPro"/>
</dbReference>
<evidence type="ECO:0000259" key="1">
    <source>
        <dbReference type="Pfam" id="PF13304"/>
    </source>
</evidence>
<feature type="domain" description="OLD protein-like TOPRIM" evidence="3">
    <location>
        <begin position="363"/>
        <end position="432"/>
    </location>
</feature>
<dbReference type="Proteomes" id="UP000639775">
    <property type="component" value="Unassembled WGS sequence"/>
</dbReference>
<dbReference type="InterPro" id="IPR034139">
    <property type="entry name" value="TOPRIM_OLD"/>
</dbReference>
<dbReference type="PANTHER" id="PTHR43581:SF4">
    <property type="entry name" value="ATP_GTP PHOSPHATASE"/>
    <property type="match status" value="1"/>
</dbReference>
<dbReference type="InterPro" id="IPR051396">
    <property type="entry name" value="Bact_Antivir_Def_Nuclease"/>
</dbReference>
<dbReference type="InterPro" id="IPR038729">
    <property type="entry name" value="Rad50/SbcC_AAA"/>
</dbReference>
<reference evidence="4" key="1">
    <citation type="submission" date="2020-03" db="EMBL/GenBank/DDBJ databases">
        <title>Roseovarius gahaiensis sp. nov., isolated from Gahai Saline Lake, China.</title>
        <authorList>
            <person name="Sun X."/>
        </authorList>
    </citation>
    <scope>NUCLEOTIDE SEQUENCE</scope>
    <source>
        <strain evidence="4">GH877</strain>
    </source>
</reference>
<proteinExistence type="predicted"/>
<evidence type="ECO:0000313" key="5">
    <source>
        <dbReference type="Proteomes" id="UP000639775"/>
    </source>
</evidence>
<dbReference type="Pfam" id="PF13476">
    <property type="entry name" value="AAA_23"/>
    <property type="match status" value="1"/>
</dbReference>
<comment type="caution">
    <text evidence="4">The sequence shown here is derived from an EMBL/GenBank/DDBJ whole genome shotgun (WGS) entry which is preliminary data.</text>
</comment>
<dbReference type="Pfam" id="PF13304">
    <property type="entry name" value="AAA_21"/>
    <property type="match status" value="1"/>
</dbReference>
<evidence type="ECO:0000313" key="4">
    <source>
        <dbReference type="EMBL" id="NHQ75812.1"/>
    </source>
</evidence>
<feature type="domain" description="Rad50/SbcC-type AAA" evidence="2">
    <location>
        <begin position="7"/>
        <end position="54"/>
    </location>
</feature>
<dbReference type="InterPro" id="IPR027417">
    <property type="entry name" value="P-loop_NTPase"/>
</dbReference>
<dbReference type="Pfam" id="PF20469">
    <property type="entry name" value="OLD-like_TOPRIM"/>
    <property type="match status" value="1"/>
</dbReference>
<feature type="domain" description="ATPase AAA-type core" evidence="1">
    <location>
        <begin position="137"/>
        <end position="323"/>
    </location>
</feature>
<dbReference type="AlphaFoldDB" id="A0A967EK61"/>
<dbReference type="InterPro" id="IPR003959">
    <property type="entry name" value="ATPase_AAA_core"/>
</dbReference>
<organism evidence="4 5">
    <name type="scientific">Roseovarius gahaiensis</name>
    <dbReference type="NCBI Taxonomy" id="2716691"/>
    <lineage>
        <taxon>Bacteria</taxon>
        <taxon>Pseudomonadati</taxon>
        <taxon>Pseudomonadota</taxon>
        <taxon>Alphaproteobacteria</taxon>
        <taxon>Rhodobacterales</taxon>
        <taxon>Roseobacteraceae</taxon>
        <taxon>Roseovarius</taxon>
    </lineage>
</organism>
<keyword evidence="5" id="KW-1185">Reference proteome</keyword>
<dbReference type="SUPFAM" id="SSF52540">
    <property type="entry name" value="P-loop containing nucleoside triphosphate hydrolases"/>
    <property type="match status" value="1"/>
</dbReference>
<dbReference type="GO" id="GO:0005524">
    <property type="term" value="F:ATP binding"/>
    <property type="evidence" value="ECO:0007669"/>
    <property type="project" value="InterPro"/>
</dbReference>
<sequence>MPNIVYLNVKNFRSIKELSWKPNHGMNCLIGVGDSGKTTVLDAIDYCLGARRSAQFSDYDFYKTDTRKPIRILVALGALEPSLLSMDAYGDYFCGYNLATGKFEDEPGHGLETILVLRLKVEKDLEPQWSLLSKRAKAKGIERNLRWEDRQTSSPLRLGDHPDWHLAWRRGALFERLTDEKLALTEDLSDAARKARADFGSTANKELTDSLDAVKKSADELGVPTAGAVHALLDANSVKFGTGAIALHDANNIPLSSLGTGSKRILIAGLARKVATSASIALVDELETGLEPHRIRSLLNTLGAKDTSVNQQVYATTHSPVVLRELDHTQLTLLRVDKTTGKHQAYSASESAQGLLRSNPEAFLAKRVIVCEGKSEIGFIRGFDQHSSGRGNVSMDALGTVLVDGGGAKKVLSPANELLRLGYNVSIFMDSDVPLEAADEKNFVNGGGTLFKWPNQCALEDMIFQSAAGPVIAALLDYAVSLPNGGKVDAQICTASTNQFNLAQAKAWAESGTLQPATAVILGQAARSGAGWFKKVAPYEHIAKSILAPNFSLLDAGLTGITTDLMNWAWGQNDRT</sequence>
<dbReference type="RefSeq" id="WP_167199820.1">
    <property type="nucleotide sequence ID" value="NZ_JAAORB010000049.1"/>
</dbReference>
<dbReference type="Gene3D" id="3.40.50.300">
    <property type="entry name" value="P-loop containing nucleotide triphosphate hydrolases"/>
    <property type="match status" value="2"/>
</dbReference>
<evidence type="ECO:0000259" key="2">
    <source>
        <dbReference type="Pfam" id="PF13476"/>
    </source>
</evidence>
<gene>
    <name evidence="4" type="ORF">HAT86_15275</name>
</gene>
<evidence type="ECO:0000259" key="3">
    <source>
        <dbReference type="Pfam" id="PF20469"/>
    </source>
</evidence>